<comment type="caution">
    <text evidence="9">The sequence shown here is derived from an EMBL/GenBank/DDBJ whole genome shotgun (WGS) entry which is preliminary data.</text>
</comment>
<comment type="catalytic activity">
    <reaction evidence="5">
        <text>an epoxide + H2O = an ethanediol</text>
        <dbReference type="Rhea" id="RHEA:19037"/>
        <dbReference type="ChEBI" id="CHEBI:15377"/>
        <dbReference type="ChEBI" id="CHEBI:32955"/>
        <dbReference type="ChEBI" id="CHEBI:140594"/>
        <dbReference type="EC" id="3.3.2.10"/>
    </reaction>
    <physiologicalReaction direction="left-to-right" evidence="5">
        <dbReference type="Rhea" id="RHEA:19038"/>
    </physiologicalReaction>
</comment>
<sequence>MNEVSHRRIKTNGIWVHIAEQGRGPLVLLLHGFPEKWYSWRHQISFLANHGYHVVAPDLRGYGDSDSPLSPGSYTFMHYVGDIIGLLDHLGEQQAFVVGHDVGAAIAWHLSLFRPERVKASINLGVAYFDRNTNAKLGESLIRMFGDGFYISQFREPGRAERAFARYDYLTVIKKFLLITQTDNLIAPPGMEIIDYLGTPSRLPPWITEEELQVYADKFQESGFTGALNYYRALDLVPVKFMVGENDIGFDINGMRQYIEGNIFRNLIPGLEVVMLDGHHYLQQEKHQQVSEEILSFLAKFPAEYVAKLIFKSGLRWCNVSRESTARLYDDFRTDFTMFLPFMQVTYVDFQLVQINWTVKETRGTMNKVSHQRVKTNGIWLHIAEQGTGPLVLLLHGFPEIWYSWRHQITFLANHGYHVVAPDLRGYGDSDSPLSPTSYTVMHLVGDIIGLLDHFGEQQAFIAGHDWGAVIGWHLALFRPERVKGLINLSVPHFSRNPDAKFAESLIRTYGDGFYISQFQEPGRAERAFARYDYLTVIKKFLLITQTDNLIAPPGVEIIDYLRTISRLPPWITEEELQVYADKFQESGFTGALNYYRAMDLNWELTAPWQGSKIAVPVKFMVGKKDLGFEVSGIRQYVEGNIFRSLVPNLEIVIVDGHHFLQQEKHQEVSEEILSRLFHQIFSFFQPQICKPSNFLNNLNLSRRIEPFELHIEYHLFVLLLFPFPRASSPTFPGSSHGPTESHSGHHHCHYRHLFNIQFLTEDFGQVHDFEQSQTGEFIDDCGDLFGRSLLGGFFLGVLGLSPVRSRECKENKSYECCRGFRHKP</sequence>
<evidence type="ECO:0000256" key="6">
    <source>
        <dbReference type="ARBA" id="ARBA00058358"/>
    </source>
</evidence>
<dbReference type="SUPFAM" id="SSF53474">
    <property type="entry name" value="alpha/beta-Hydrolases"/>
    <property type="match status" value="2"/>
</dbReference>
<evidence type="ECO:0000256" key="3">
    <source>
        <dbReference type="ARBA" id="ARBA00022801"/>
    </source>
</evidence>
<evidence type="ECO:0000256" key="7">
    <source>
        <dbReference type="ARBA" id="ARBA00093212"/>
    </source>
</evidence>
<reference evidence="9 10" key="1">
    <citation type="journal article" date="2021" name="bioRxiv">
        <title>The Gossypium anomalum genome as a resource for cotton improvement and evolutionary analysis of hybrid incompatibility.</title>
        <authorList>
            <person name="Grover C.E."/>
            <person name="Yuan D."/>
            <person name="Arick M.A."/>
            <person name="Miller E.R."/>
            <person name="Hu G."/>
            <person name="Peterson D.G."/>
            <person name="Wendel J.F."/>
            <person name="Udall J.A."/>
        </authorList>
    </citation>
    <scope>NUCLEOTIDE SEQUENCE [LARGE SCALE GENOMIC DNA]</scope>
    <source>
        <strain evidence="9">JFW-Udall</strain>
        <tissue evidence="9">Leaf</tissue>
    </source>
</reference>
<evidence type="ECO:0000256" key="1">
    <source>
        <dbReference type="ARBA" id="ARBA00004721"/>
    </source>
</evidence>
<keyword evidence="3" id="KW-0378">Hydrolase</keyword>
<comment type="catalytic activity">
    <reaction evidence="7">
        <text>(24S)-24,25-epoxycucurbitadienol + H2O = (24R)-24,25-dihydroxycucurbitadienol</text>
        <dbReference type="Rhea" id="RHEA:81855"/>
        <dbReference type="ChEBI" id="CHEBI:15377"/>
        <dbReference type="ChEBI" id="CHEBI:229949"/>
        <dbReference type="ChEBI" id="CHEBI:229950"/>
    </reaction>
    <physiologicalReaction direction="left-to-right" evidence="7">
        <dbReference type="Rhea" id="RHEA:81856"/>
    </physiologicalReaction>
</comment>
<dbReference type="Pfam" id="PF00561">
    <property type="entry name" value="Abhydrolase_1"/>
    <property type="match status" value="2"/>
</dbReference>
<evidence type="ECO:0000256" key="2">
    <source>
        <dbReference type="ARBA" id="ARBA00013006"/>
    </source>
</evidence>
<organism evidence="9 10">
    <name type="scientific">Gossypium anomalum</name>
    <dbReference type="NCBI Taxonomy" id="47600"/>
    <lineage>
        <taxon>Eukaryota</taxon>
        <taxon>Viridiplantae</taxon>
        <taxon>Streptophyta</taxon>
        <taxon>Embryophyta</taxon>
        <taxon>Tracheophyta</taxon>
        <taxon>Spermatophyta</taxon>
        <taxon>Magnoliopsida</taxon>
        <taxon>eudicotyledons</taxon>
        <taxon>Gunneridae</taxon>
        <taxon>Pentapetalae</taxon>
        <taxon>rosids</taxon>
        <taxon>malvids</taxon>
        <taxon>Malvales</taxon>
        <taxon>Malvaceae</taxon>
        <taxon>Malvoideae</taxon>
        <taxon>Gossypium</taxon>
    </lineage>
</organism>
<dbReference type="PRINTS" id="PR00412">
    <property type="entry name" value="EPOXHYDRLASE"/>
</dbReference>
<dbReference type="OrthoDB" id="7130006at2759"/>
<name>A0A8J5XZQ8_9ROSI</name>
<comment type="pathway">
    <text evidence="1">Secondary metabolite biosynthesis; terpenoid biosynthesis.</text>
</comment>
<evidence type="ECO:0000256" key="5">
    <source>
        <dbReference type="ARBA" id="ARBA00051067"/>
    </source>
</evidence>
<dbReference type="FunFam" id="3.40.50.1820:FF:000161">
    <property type="entry name" value="Epoxide hydrolase"/>
    <property type="match status" value="2"/>
</dbReference>
<feature type="domain" description="AB hydrolase-1" evidence="8">
    <location>
        <begin position="390"/>
        <end position="664"/>
    </location>
</feature>
<dbReference type="Gene3D" id="3.40.50.1820">
    <property type="entry name" value="alpha/beta hydrolase"/>
    <property type="match status" value="2"/>
</dbReference>
<evidence type="ECO:0000313" key="10">
    <source>
        <dbReference type="Proteomes" id="UP000701853"/>
    </source>
</evidence>
<dbReference type="PANTHER" id="PTHR43329">
    <property type="entry name" value="EPOXIDE HYDROLASE"/>
    <property type="match status" value="1"/>
</dbReference>
<keyword evidence="10" id="KW-1185">Reference proteome</keyword>
<proteinExistence type="inferred from homology"/>
<evidence type="ECO:0000256" key="4">
    <source>
        <dbReference type="ARBA" id="ARBA00038334"/>
    </source>
</evidence>
<accession>A0A8J5XZQ8</accession>
<evidence type="ECO:0000313" key="9">
    <source>
        <dbReference type="EMBL" id="KAG8478218.1"/>
    </source>
</evidence>
<dbReference type="AlphaFoldDB" id="A0A8J5XZQ8"/>
<feature type="domain" description="AB hydrolase-1" evidence="8">
    <location>
        <begin position="25"/>
        <end position="285"/>
    </location>
</feature>
<protein>
    <recommendedName>
        <fullName evidence="2">soluble epoxide hydrolase</fullName>
        <ecNumber evidence="2">3.3.2.10</ecNumber>
    </recommendedName>
</protein>
<dbReference type="PRINTS" id="PR00111">
    <property type="entry name" value="ABHYDROLASE"/>
</dbReference>
<dbReference type="EMBL" id="JAHUZN010000011">
    <property type="protein sequence ID" value="KAG8478218.1"/>
    <property type="molecule type" value="Genomic_DNA"/>
</dbReference>
<dbReference type="InterPro" id="IPR000073">
    <property type="entry name" value="AB_hydrolase_1"/>
</dbReference>
<dbReference type="GO" id="GO:0004301">
    <property type="term" value="F:epoxide hydrolase activity"/>
    <property type="evidence" value="ECO:0007669"/>
    <property type="project" value="UniProtKB-EC"/>
</dbReference>
<dbReference type="EC" id="3.3.2.10" evidence="2"/>
<comment type="similarity">
    <text evidence="4">Belongs to the AB hydrolase superfamily. Epoxide hydrolase family.</text>
</comment>
<dbReference type="InterPro" id="IPR029058">
    <property type="entry name" value="AB_hydrolase_fold"/>
</dbReference>
<dbReference type="Proteomes" id="UP000701853">
    <property type="component" value="Chromosome 11"/>
</dbReference>
<comment type="function">
    <text evidence="6">Epoxide hydrolase involved in the biosynthesis of cucurbitacin and mogroside tetracyclic triterpene natural products (e.g. siamenoside I and mogrosides IV, V and VI). Cucurbitacins have cytotoxic properties and exhibit deterrent taste as a defense barrier against herbivores. Mogrosides are nonsugar highly oxygenated compounds used as high-intensity zero-calorie sweeteners; they also possess pharmacological properties such as regulating immunity, lowering blood sugar and lipid levels, protecting the liver, and acting as antioxidants and antitumor agents. Catalyzes the hydrolysis of aromatic epoxide-containing substrates, such as the conversion of 24,25-epoxycucurbitadienol to 24,25-dihydroxycucurbitadienol.</text>
</comment>
<gene>
    <name evidence="9" type="ORF">CXB51_028146</name>
</gene>
<evidence type="ECO:0000259" key="8">
    <source>
        <dbReference type="Pfam" id="PF00561"/>
    </source>
</evidence>
<dbReference type="InterPro" id="IPR000639">
    <property type="entry name" value="Epox_hydrolase-like"/>
</dbReference>